<dbReference type="GO" id="GO:0005829">
    <property type="term" value="C:cytosol"/>
    <property type="evidence" value="ECO:0007669"/>
    <property type="project" value="TreeGrafter"/>
</dbReference>
<protein>
    <submittedName>
        <fullName evidence="3">Amino acid adenylation domain-containing protein</fullName>
    </submittedName>
</protein>
<dbReference type="InterPro" id="IPR025110">
    <property type="entry name" value="AMP-bd_C"/>
</dbReference>
<gene>
    <name evidence="3" type="ORF">FHS36_005981</name>
</gene>
<feature type="region of interest" description="Disordered" evidence="1">
    <location>
        <begin position="1"/>
        <end position="26"/>
    </location>
</feature>
<dbReference type="PROSITE" id="PS00455">
    <property type="entry name" value="AMP_BINDING"/>
    <property type="match status" value="1"/>
</dbReference>
<reference evidence="3 4" key="1">
    <citation type="submission" date="2020-08" db="EMBL/GenBank/DDBJ databases">
        <title>Genomic Encyclopedia of Type Strains, Phase III (KMG-III): the genomes of soil and plant-associated and newly described type strains.</title>
        <authorList>
            <person name="Whitman W."/>
        </authorList>
    </citation>
    <scope>NUCLEOTIDE SEQUENCE [LARGE SCALE GENOMIC DNA]</scope>
    <source>
        <strain evidence="3 4">CECT 3259</strain>
    </source>
</reference>
<dbReference type="SUPFAM" id="SSF47336">
    <property type="entry name" value="ACP-like"/>
    <property type="match status" value="1"/>
</dbReference>
<dbReference type="NCBIfam" id="TIGR01733">
    <property type="entry name" value="AA-adenyl-dom"/>
    <property type="match status" value="1"/>
</dbReference>
<dbReference type="AlphaFoldDB" id="A0A7W8F463"/>
<dbReference type="GO" id="GO:0044550">
    <property type="term" value="P:secondary metabolite biosynthetic process"/>
    <property type="evidence" value="ECO:0007669"/>
    <property type="project" value="TreeGrafter"/>
</dbReference>
<dbReference type="PANTHER" id="PTHR45527">
    <property type="entry name" value="NONRIBOSOMAL PEPTIDE SYNTHETASE"/>
    <property type="match status" value="1"/>
</dbReference>
<dbReference type="SUPFAM" id="SSF56801">
    <property type="entry name" value="Acetyl-CoA synthetase-like"/>
    <property type="match status" value="1"/>
</dbReference>
<dbReference type="InterPro" id="IPR020845">
    <property type="entry name" value="AMP-binding_CS"/>
</dbReference>
<comment type="caution">
    <text evidence="3">The sequence shown here is derived from an EMBL/GenBank/DDBJ whole genome shotgun (WGS) entry which is preliminary data.</text>
</comment>
<dbReference type="InterPro" id="IPR000873">
    <property type="entry name" value="AMP-dep_synth/lig_dom"/>
</dbReference>
<dbReference type="Pfam" id="PF13193">
    <property type="entry name" value="AMP-binding_C"/>
    <property type="match status" value="1"/>
</dbReference>
<dbReference type="InterPro" id="IPR042099">
    <property type="entry name" value="ANL_N_sf"/>
</dbReference>
<dbReference type="RefSeq" id="WP_102918835.1">
    <property type="nucleotide sequence ID" value="NZ_JACHJF010000028.1"/>
</dbReference>
<sequence length="607" mass="64419">MSTSRGNAPDVSAGTAAPPDPATSTIPGLFARQARRAPDRPAVTCGDRTISYGELDLGSARLAAALAERGVRPGDRVGVCLERGVDLVVALLAVLRAGAAYVPLDPDYPPERLAFVAEDTGLSVAVTGEPFPGLTSVPVTATATAPGGSPLPPAPDAIAYVIHTSGSTGRPKGVLVPHRNVAALLAATTEEFGLGEEDVWTFFHSFAFDFSVWEIWGCLLTGGRLVVVPHWTARDPQAFHALLAAERVTVLNQTPSAFTPLTRAAGFGAGGLAVRLLVFGGEPLDARTLIPWFERHPRTRVENMYGITETTVHCTRRTLTPRDAREGVRSVGRALPGWELYVLDEHGRETAPGVPGEIHVGGAGVADGYLDRPDLTSLRFVPDHLTGGGGRLYRSGDRGRWRDDGELEHLGRLDDQVKIRGHRIELGEIRAALAEQPDVRAAAAVVRATADPADARVDAYVVTARPDAVTGLREALAHRLPAYLVPATITAVDAFPLTPNGKVDTGRLPAPRVREATTPAGPDTGPAAADPVTTRLIGIWEGLLAEPVGPQDNFFELAGNSLLLARLATELRETGLAEVSLRDLYLHSTLSDMAGLIRSRQEEPAAR</sequence>
<proteinExistence type="predicted"/>
<feature type="region of interest" description="Disordered" evidence="1">
    <location>
        <begin position="503"/>
        <end position="529"/>
    </location>
</feature>
<dbReference type="EMBL" id="JACHJF010000028">
    <property type="protein sequence ID" value="MBB5122508.1"/>
    <property type="molecule type" value="Genomic_DNA"/>
</dbReference>
<evidence type="ECO:0000313" key="4">
    <source>
        <dbReference type="Proteomes" id="UP000528608"/>
    </source>
</evidence>
<dbReference type="InterPro" id="IPR010071">
    <property type="entry name" value="AA_adenyl_dom"/>
</dbReference>
<dbReference type="PROSITE" id="PS50075">
    <property type="entry name" value="CARRIER"/>
    <property type="match status" value="1"/>
</dbReference>
<dbReference type="InterPro" id="IPR036736">
    <property type="entry name" value="ACP-like_sf"/>
</dbReference>
<evidence type="ECO:0000256" key="1">
    <source>
        <dbReference type="SAM" id="MobiDB-lite"/>
    </source>
</evidence>
<feature type="domain" description="Carrier" evidence="2">
    <location>
        <begin position="527"/>
        <end position="601"/>
    </location>
</feature>
<dbReference type="PANTHER" id="PTHR45527:SF1">
    <property type="entry name" value="FATTY ACID SYNTHASE"/>
    <property type="match status" value="1"/>
</dbReference>
<dbReference type="InterPro" id="IPR009081">
    <property type="entry name" value="PP-bd_ACP"/>
</dbReference>
<name>A0A7W8F463_STREU</name>
<dbReference type="OrthoDB" id="2472181at2"/>
<dbReference type="Gene3D" id="1.10.1200.10">
    <property type="entry name" value="ACP-like"/>
    <property type="match status" value="1"/>
</dbReference>
<dbReference type="GO" id="GO:0031177">
    <property type="term" value="F:phosphopantetheine binding"/>
    <property type="evidence" value="ECO:0007669"/>
    <property type="project" value="TreeGrafter"/>
</dbReference>
<evidence type="ECO:0000313" key="3">
    <source>
        <dbReference type="EMBL" id="MBB5122508.1"/>
    </source>
</evidence>
<dbReference type="FunFam" id="3.40.50.12780:FF:000012">
    <property type="entry name" value="Non-ribosomal peptide synthetase"/>
    <property type="match status" value="1"/>
</dbReference>
<dbReference type="Gene3D" id="3.40.50.12780">
    <property type="entry name" value="N-terminal domain of ligase-like"/>
    <property type="match status" value="1"/>
</dbReference>
<evidence type="ECO:0000259" key="2">
    <source>
        <dbReference type="PROSITE" id="PS50075"/>
    </source>
</evidence>
<dbReference type="FunFam" id="3.40.50.980:FF:000002">
    <property type="entry name" value="Enterobactin synthetase component F"/>
    <property type="match status" value="1"/>
</dbReference>
<dbReference type="Pfam" id="PF00550">
    <property type="entry name" value="PP-binding"/>
    <property type="match status" value="1"/>
</dbReference>
<dbReference type="Gene3D" id="3.30.300.30">
    <property type="match status" value="1"/>
</dbReference>
<dbReference type="Proteomes" id="UP000528608">
    <property type="component" value="Unassembled WGS sequence"/>
</dbReference>
<dbReference type="InterPro" id="IPR045851">
    <property type="entry name" value="AMP-bd_C_sf"/>
</dbReference>
<dbReference type="CDD" id="cd17643">
    <property type="entry name" value="A_NRPS_Cytc1-like"/>
    <property type="match status" value="1"/>
</dbReference>
<accession>A0A7W8F463</accession>
<organism evidence="3 4">
    <name type="scientific">Streptomyces eurocidicus</name>
    <name type="common">Streptoverticillium eurocidicus</name>
    <dbReference type="NCBI Taxonomy" id="66423"/>
    <lineage>
        <taxon>Bacteria</taxon>
        <taxon>Bacillati</taxon>
        <taxon>Actinomycetota</taxon>
        <taxon>Actinomycetes</taxon>
        <taxon>Kitasatosporales</taxon>
        <taxon>Streptomycetaceae</taxon>
        <taxon>Streptomyces</taxon>
    </lineage>
</organism>
<dbReference type="Pfam" id="PF00501">
    <property type="entry name" value="AMP-binding"/>
    <property type="match status" value="1"/>
</dbReference>
<dbReference type="GO" id="GO:0043041">
    <property type="term" value="P:amino acid activation for nonribosomal peptide biosynthetic process"/>
    <property type="evidence" value="ECO:0007669"/>
    <property type="project" value="TreeGrafter"/>
</dbReference>
<feature type="compositionally biased region" description="Low complexity" evidence="1">
    <location>
        <begin position="516"/>
        <end position="529"/>
    </location>
</feature>